<organism evidence="2 3">
    <name type="scientific">Carpinus fangiana</name>
    <dbReference type="NCBI Taxonomy" id="176857"/>
    <lineage>
        <taxon>Eukaryota</taxon>
        <taxon>Viridiplantae</taxon>
        <taxon>Streptophyta</taxon>
        <taxon>Embryophyta</taxon>
        <taxon>Tracheophyta</taxon>
        <taxon>Spermatophyta</taxon>
        <taxon>Magnoliopsida</taxon>
        <taxon>eudicotyledons</taxon>
        <taxon>Gunneridae</taxon>
        <taxon>Pentapetalae</taxon>
        <taxon>rosids</taxon>
        <taxon>fabids</taxon>
        <taxon>Fagales</taxon>
        <taxon>Betulaceae</taxon>
        <taxon>Carpinus</taxon>
    </lineage>
</organism>
<proteinExistence type="predicted"/>
<dbReference type="EMBL" id="CM017328">
    <property type="protein sequence ID" value="KAE8126093.1"/>
    <property type="molecule type" value="Genomic_DNA"/>
</dbReference>
<evidence type="ECO:0000256" key="1">
    <source>
        <dbReference type="SAM" id="MobiDB-lite"/>
    </source>
</evidence>
<reference evidence="2 3" key="1">
    <citation type="submission" date="2019-06" db="EMBL/GenBank/DDBJ databases">
        <title>A chromosomal-level reference genome of Carpinus fangiana (Coryloideae, Betulaceae).</title>
        <authorList>
            <person name="Yang X."/>
            <person name="Wang Z."/>
            <person name="Zhang L."/>
            <person name="Hao G."/>
            <person name="Liu J."/>
            <person name="Yang Y."/>
        </authorList>
    </citation>
    <scope>NUCLEOTIDE SEQUENCE [LARGE SCALE GENOMIC DNA]</scope>
    <source>
        <strain evidence="2">Cfa_2016G</strain>
        <tissue evidence="2">Leaf</tissue>
    </source>
</reference>
<sequence length="50" mass="5578">MLHGIPMIHKDKNNGGFNLAKPLNVEKEGKRPCPVPDGLPKSLEELKEEE</sequence>
<evidence type="ECO:0000313" key="2">
    <source>
        <dbReference type="EMBL" id="KAE8126093.1"/>
    </source>
</evidence>
<protein>
    <submittedName>
        <fullName evidence="2">Uncharacterized protein</fullName>
    </submittedName>
</protein>
<accession>A0A5N6RXW6</accession>
<feature type="region of interest" description="Disordered" evidence="1">
    <location>
        <begin position="26"/>
        <end position="50"/>
    </location>
</feature>
<name>A0A5N6RXW6_9ROSI</name>
<keyword evidence="3" id="KW-1185">Reference proteome</keyword>
<feature type="region of interest" description="Disordered" evidence="1">
    <location>
        <begin position="1"/>
        <end position="20"/>
    </location>
</feature>
<evidence type="ECO:0000313" key="3">
    <source>
        <dbReference type="Proteomes" id="UP000327013"/>
    </source>
</evidence>
<dbReference type="OrthoDB" id="1924011at2759"/>
<dbReference type="Proteomes" id="UP000327013">
    <property type="component" value="Chromosome 8"/>
</dbReference>
<dbReference type="AlphaFoldDB" id="A0A5N6RXW6"/>
<gene>
    <name evidence="2" type="ORF">FH972_020839</name>
</gene>